<organism evidence="9 10">
    <name type="scientific">Saccharopolyspora elongata</name>
    <dbReference type="NCBI Taxonomy" id="2530387"/>
    <lineage>
        <taxon>Bacteria</taxon>
        <taxon>Bacillati</taxon>
        <taxon>Actinomycetota</taxon>
        <taxon>Actinomycetes</taxon>
        <taxon>Pseudonocardiales</taxon>
        <taxon>Pseudonocardiaceae</taxon>
        <taxon>Saccharopolyspora</taxon>
    </lineage>
</organism>
<keyword evidence="5" id="KW-0378">Hydrolase</keyword>
<protein>
    <submittedName>
        <fullName evidence="9">Protein-glutamate O-methyltransferase family protein</fullName>
    </submittedName>
</protein>
<evidence type="ECO:0000256" key="1">
    <source>
        <dbReference type="ARBA" id="ARBA00001326"/>
    </source>
</evidence>
<dbReference type="GO" id="GO:0032259">
    <property type="term" value="P:methylation"/>
    <property type="evidence" value="ECO:0007669"/>
    <property type="project" value="UniProtKB-KW"/>
</dbReference>
<keyword evidence="6" id="KW-0464">Manganese</keyword>
<feature type="domain" description="Damage-control phosphatase ARMT1-like metal-binding" evidence="8">
    <location>
        <begin position="36"/>
        <end position="372"/>
    </location>
</feature>
<dbReference type="InterPro" id="IPR039763">
    <property type="entry name" value="ARMT1"/>
</dbReference>
<accession>A0A4R4ZC94</accession>
<keyword evidence="10" id="KW-1185">Reference proteome</keyword>
<evidence type="ECO:0000313" key="10">
    <source>
        <dbReference type="Proteomes" id="UP000294947"/>
    </source>
</evidence>
<evidence type="ECO:0000256" key="4">
    <source>
        <dbReference type="ARBA" id="ARBA00022723"/>
    </source>
</evidence>
<evidence type="ECO:0000256" key="3">
    <source>
        <dbReference type="ARBA" id="ARBA00009519"/>
    </source>
</evidence>
<dbReference type="GO" id="GO:0016791">
    <property type="term" value="F:phosphatase activity"/>
    <property type="evidence" value="ECO:0007669"/>
    <property type="project" value="TreeGrafter"/>
</dbReference>
<dbReference type="Pfam" id="PF01937">
    <property type="entry name" value="ARMT1-like_dom"/>
    <property type="match status" value="1"/>
</dbReference>
<dbReference type="InterPro" id="IPR036075">
    <property type="entry name" value="ARMT-1-like_metal-bd_sf"/>
</dbReference>
<dbReference type="GO" id="GO:0046872">
    <property type="term" value="F:metal ion binding"/>
    <property type="evidence" value="ECO:0007669"/>
    <property type="project" value="UniProtKB-KW"/>
</dbReference>
<keyword evidence="9" id="KW-0489">Methyltransferase</keyword>
<evidence type="ECO:0000259" key="8">
    <source>
        <dbReference type="Pfam" id="PF01937"/>
    </source>
</evidence>
<dbReference type="SUPFAM" id="SSF111321">
    <property type="entry name" value="AF1104-like"/>
    <property type="match status" value="1"/>
</dbReference>
<dbReference type="InterPro" id="IPR002791">
    <property type="entry name" value="ARMT1-like_metal-bd"/>
</dbReference>
<comment type="cofactor">
    <cofactor evidence="2">
        <name>Mn(2+)</name>
        <dbReference type="ChEBI" id="CHEBI:29035"/>
    </cofactor>
</comment>
<dbReference type="AlphaFoldDB" id="A0A4R4ZC94"/>
<dbReference type="OrthoDB" id="146189at2"/>
<keyword evidence="4" id="KW-0479">Metal-binding</keyword>
<dbReference type="GO" id="GO:0008168">
    <property type="term" value="F:methyltransferase activity"/>
    <property type="evidence" value="ECO:0007669"/>
    <property type="project" value="UniProtKB-KW"/>
</dbReference>
<dbReference type="Proteomes" id="UP000294947">
    <property type="component" value="Unassembled WGS sequence"/>
</dbReference>
<comment type="catalytic activity">
    <reaction evidence="1">
        <text>beta-D-fructose 1-phosphate + H2O = D-fructose + phosphate</text>
        <dbReference type="Rhea" id="RHEA:35603"/>
        <dbReference type="ChEBI" id="CHEBI:15377"/>
        <dbReference type="ChEBI" id="CHEBI:37721"/>
        <dbReference type="ChEBI" id="CHEBI:43474"/>
        <dbReference type="ChEBI" id="CHEBI:138881"/>
    </reaction>
</comment>
<keyword evidence="9" id="KW-0808">Transferase</keyword>
<dbReference type="PANTHER" id="PTHR12260">
    <property type="entry name" value="DAMAGE-CONTROL PHOSPHATASE ARMT1"/>
    <property type="match status" value="1"/>
</dbReference>
<evidence type="ECO:0000256" key="2">
    <source>
        <dbReference type="ARBA" id="ARBA00001936"/>
    </source>
</evidence>
<dbReference type="PANTHER" id="PTHR12260:SF6">
    <property type="entry name" value="DAMAGE-CONTROL PHOSPHATASE ARMT1"/>
    <property type="match status" value="1"/>
</dbReference>
<reference evidence="9 10" key="1">
    <citation type="submission" date="2019-03" db="EMBL/GenBank/DDBJ databases">
        <title>Draft genome sequences of novel Actinobacteria.</title>
        <authorList>
            <person name="Sahin N."/>
            <person name="Ay H."/>
            <person name="Saygin H."/>
        </authorList>
    </citation>
    <scope>NUCLEOTIDE SEQUENCE [LARGE SCALE GENOMIC DNA]</scope>
    <source>
        <strain evidence="9 10">7K502</strain>
    </source>
</reference>
<proteinExistence type="inferred from homology"/>
<evidence type="ECO:0000256" key="5">
    <source>
        <dbReference type="ARBA" id="ARBA00022801"/>
    </source>
</evidence>
<evidence type="ECO:0000313" key="9">
    <source>
        <dbReference type="EMBL" id="TDD56028.1"/>
    </source>
</evidence>
<gene>
    <name evidence="9" type="ORF">E1288_02410</name>
</gene>
<comment type="catalytic activity">
    <reaction evidence="7">
        <text>beta-D-fructose 6-phosphate = dihydroxyacetone + D-glyceraldehyde 3-phosphate</text>
        <dbReference type="Rhea" id="RHEA:28002"/>
        <dbReference type="ChEBI" id="CHEBI:16016"/>
        <dbReference type="ChEBI" id="CHEBI:57634"/>
        <dbReference type="ChEBI" id="CHEBI:59776"/>
    </reaction>
</comment>
<sequence length="406" mass="43249">MRRLRRVDGHETGAVVGPEAPLITIGVPGSFAWKVFHERHPAMIEQLCAAFPYGADVRGRLAELLRETTGGVVEPLGDDAPDHGVWAAWAADRLGRPWSDCSFLWAESYFFRRLLAAVGYFEPGSWRGIDPFAPMKEAELRSAGTAEALAALDALPRLSEADRDDTVVRAAVWGNQADLAFRMSAGAEGTAAGLVTGDSQVFWSLFGEPGPVHLVADNSAGELAADLVLTDHLLATGRADHVVLHVKPAPYYVSDATPADVVGVLRHLVGLAGEAGAVGRRIWDGLRDGRIEVRAHPFFCAPLDYRAMPADLRAELASASVTIMKGDLNYRRLVGDRYWPATTPFADVVGHFPSPVVALRVLKSEVVVGLDDATAAALDGTGDAWRTSGSHALVQAAVPGGAAVAR</sequence>
<dbReference type="Gene3D" id="3.40.50.10880">
    <property type="entry name" value="Uncharacterised protein PF01937, DUF89, domain 3"/>
    <property type="match status" value="1"/>
</dbReference>
<evidence type="ECO:0000256" key="6">
    <source>
        <dbReference type="ARBA" id="ARBA00023211"/>
    </source>
</evidence>
<dbReference type="GO" id="GO:0006974">
    <property type="term" value="P:DNA damage response"/>
    <property type="evidence" value="ECO:0007669"/>
    <property type="project" value="TreeGrafter"/>
</dbReference>
<name>A0A4R4ZC94_9PSEU</name>
<comment type="similarity">
    <text evidence="3">Belongs to the damage-control phosphatase family. Sugar phosphate phosphatase III subfamily.</text>
</comment>
<dbReference type="EMBL" id="SMKW01000002">
    <property type="protein sequence ID" value="TDD56028.1"/>
    <property type="molecule type" value="Genomic_DNA"/>
</dbReference>
<comment type="caution">
    <text evidence="9">The sequence shown here is derived from an EMBL/GenBank/DDBJ whole genome shotgun (WGS) entry which is preliminary data.</text>
</comment>
<evidence type="ECO:0000256" key="7">
    <source>
        <dbReference type="ARBA" id="ARBA00048809"/>
    </source>
</evidence>